<name>A0ACC2L1U3_PERAE</name>
<proteinExistence type="predicted"/>
<reference evidence="1 2" key="1">
    <citation type="journal article" date="2022" name="Hortic Res">
        <title>A haplotype resolved chromosomal level avocado genome allows analysis of novel avocado genes.</title>
        <authorList>
            <person name="Nath O."/>
            <person name="Fletcher S.J."/>
            <person name="Hayward A."/>
            <person name="Shaw L.M."/>
            <person name="Masouleh A.K."/>
            <person name="Furtado A."/>
            <person name="Henry R.J."/>
            <person name="Mitter N."/>
        </authorList>
    </citation>
    <scope>NUCLEOTIDE SEQUENCE [LARGE SCALE GENOMIC DNA]</scope>
    <source>
        <strain evidence="2">cv. Hass</strain>
    </source>
</reference>
<accession>A0ACC2L1U3</accession>
<protein>
    <submittedName>
        <fullName evidence="1">Uncharacterized protein</fullName>
    </submittedName>
</protein>
<organism evidence="1 2">
    <name type="scientific">Persea americana</name>
    <name type="common">Avocado</name>
    <dbReference type="NCBI Taxonomy" id="3435"/>
    <lineage>
        <taxon>Eukaryota</taxon>
        <taxon>Viridiplantae</taxon>
        <taxon>Streptophyta</taxon>
        <taxon>Embryophyta</taxon>
        <taxon>Tracheophyta</taxon>
        <taxon>Spermatophyta</taxon>
        <taxon>Magnoliopsida</taxon>
        <taxon>Magnoliidae</taxon>
        <taxon>Laurales</taxon>
        <taxon>Lauraceae</taxon>
        <taxon>Persea</taxon>
    </lineage>
</organism>
<gene>
    <name evidence="1" type="ORF">MRB53_020813</name>
</gene>
<sequence>MKKLLSTSPSPSLLAICIWYMCLLLCLVGRSQAQNTTNATTDPSEVSALNSIFQKWGVSAFSTWNTSGDPCTGSAIDDSLSIDLTSINPALKCQCNLNNGTTTCHITGMKVYALDVRGTIPEELGNLTKLSNLNLGQNYLTGPLPAFIGNLTDMQYLTFGINALSGPIPKEIGNLRKLISLGLGTNNFSGSLPPEFGNLVTLEQLYMDSSGVGGEIPSTLANLVNLKTVWASDNAFNGTIPDFIRTWTNLTSLRLQGNSFQGSIPSSFSNLTLLTDLRISDISNGSSSLTFISNMTSLSNLILRNNMISGTIPSNIGDYQSLQRLDLSFNNLSGQIPNSLFNLSSLSTLFLGNNSLSGTLPSNKSSSLLIMDLSYNQLSGSFPSWVTQSRLQLNLMANNFVFDDSNSSTLPGLNCLQRNFPCNRGSPIYSSFAINCGGPSITSSSTGTVYEEDEATLGPASYNVTDTIRWAVGNLGSFSENNNATYISNSQSQFTNTLDSELFQSARLSPGSLRYYGLGLQNGNYTISLKFAETAFEYGQTWRSVGKRVFDIYVQGNLELKDFDIREAAGGVQLRAVEREFNALVSENYLEIHLFWAGKGTCCVPSQGTYGPSISAISVTPDFTPTVSNRPPTTTSSKKNKAGLIVGIAVPIGIVCLLSVFGIFILRRRRRLRKSQEEELLGMSADTFSYSELKTATEDFNPTNKLGEGGFGPVYKGTLSDGRVIAVKQLSVASHQGKSQFVTEIATISAVQHHFGLAKLYDDKKTHISTRVAGTIGYLAPEYAMRGHLTEKADVFAFGVVALEILSGRPNSDSNLEQEKIYLLEWAWNLHENNRALELVDPTLVEFNESEALRVIGVGLLCTQATPMLRPPMSRVVAMLSGDIEASSVPSKPGYITDWQLNEITSFMSEDTSGVSTERTSNSQQNTSSNASTVFMGQSSPLPGQPILHEIVGEGR</sequence>
<comment type="caution">
    <text evidence="1">The sequence shown here is derived from an EMBL/GenBank/DDBJ whole genome shotgun (WGS) entry which is preliminary data.</text>
</comment>
<dbReference type="EMBL" id="CM056814">
    <property type="protein sequence ID" value="KAJ8627506.1"/>
    <property type="molecule type" value="Genomic_DNA"/>
</dbReference>
<evidence type="ECO:0000313" key="1">
    <source>
        <dbReference type="EMBL" id="KAJ8627506.1"/>
    </source>
</evidence>
<keyword evidence="2" id="KW-1185">Reference proteome</keyword>
<dbReference type="Proteomes" id="UP001234297">
    <property type="component" value="Chromosome 6"/>
</dbReference>
<evidence type="ECO:0000313" key="2">
    <source>
        <dbReference type="Proteomes" id="UP001234297"/>
    </source>
</evidence>